<evidence type="ECO:0000313" key="2">
    <source>
        <dbReference type="Proteomes" id="UP001211065"/>
    </source>
</evidence>
<comment type="caution">
    <text evidence="1">The sequence shown here is derived from an EMBL/GenBank/DDBJ whole genome shotgun (WGS) entry which is preliminary data.</text>
</comment>
<dbReference type="Proteomes" id="UP001211065">
    <property type="component" value="Unassembled WGS sequence"/>
</dbReference>
<proteinExistence type="predicted"/>
<dbReference type="InterPro" id="IPR032675">
    <property type="entry name" value="LRR_dom_sf"/>
</dbReference>
<reference evidence="1" key="1">
    <citation type="submission" date="2020-05" db="EMBL/GenBank/DDBJ databases">
        <title>Phylogenomic resolution of chytrid fungi.</title>
        <authorList>
            <person name="Stajich J.E."/>
            <person name="Amses K."/>
            <person name="Simmons R."/>
            <person name="Seto K."/>
            <person name="Myers J."/>
            <person name="Bonds A."/>
            <person name="Quandt C.A."/>
            <person name="Barry K."/>
            <person name="Liu P."/>
            <person name="Grigoriev I."/>
            <person name="Longcore J.E."/>
            <person name="James T.Y."/>
        </authorList>
    </citation>
    <scope>NUCLEOTIDE SEQUENCE</scope>
    <source>
        <strain evidence="1">JEL0476</strain>
    </source>
</reference>
<dbReference type="EMBL" id="JADGJW010000028">
    <property type="protein sequence ID" value="KAJ3226814.1"/>
    <property type="molecule type" value="Genomic_DNA"/>
</dbReference>
<organism evidence="1 2">
    <name type="scientific">Clydaea vesicula</name>
    <dbReference type="NCBI Taxonomy" id="447962"/>
    <lineage>
        <taxon>Eukaryota</taxon>
        <taxon>Fungi</taxon>
        <taxon>Fungi incertae sedis</taxon>
        <taxon>Chytridiomycota</taxon>
        <taxon>Chytridiomycota incertae sedis</taxon>
        <taxon>Chytridiomycetes</taxon>
        <taxon>Lobulomycetales</taxon>
        <taxon>Lobulomycetaceae</taxon>
        <taxon>Clydaea</taxon>
    </lineage>
</organism>
<protein>
    <submittedName>
        <fullName evidence="1">Uncharacterized protein</fullName>
    </submittedName>
</protein>
<dbReference type="Gene3D" id="3.80.10.10">
    <property type="entry name" value="Ribonuclease Inhibitor"/>
    <property type="match status" value="1"/>
</dbReference>
<evidence type="ECO:0000313" key="1">
    <source>
        <dbReference type="EMBL" id="KAJ3226814.1"/>
    </source>
</evidence>
<name>A0AAD5U713_9FUNG</name>
<gene>
    <name evidence="1" type="ORF">HK099_004083</name>
</gene>
<sequence>MKNLREDQSESGRPFKKSKVDAFEVLPHSKDCQIQNCSICVEADYDLEKLAMLPPRELLNFTKNFASTLKKKDEEEDETNFCIKLFELILKNLDAETPFKNDSVENEVVKGECYFEFGKFLNLEEYLQKSQEIYKKLNCESNNKFWIESCLCKLSLLDFERKERETKFTTFYDSEDVESDEEGVSLDNDDVPLINDDKYLKKNARIEYTNFFSQLNDGLEKCSKNLDKDFLKKLLLLVELNMNLSNSNTTKRSKFCLKNIKIKLLDFNIMALKFLDSLTEHVDEQLKIKVNKELGSNYYELGQGFLKLNETALSYKAFVDAVDVLNALTKRLTSRKSNVLEESSTFHLEKLGQTFIQLAAIEKDEDKILEWYESAVKCFTDASIINPEMKKRKFEKVEPVKNEFVCISKLNYIILNLNLNNIKESMRGLEFNHPDERLGRDDKRYYAAPVDPKNYLNYRDLIMHYQSSCFEAEALTLQEIDRQLKVHAKTNLNTTQKFKFAPKSYNFKSNKKLLSLTHSCIIDLKLEEGDINWENHGHRIYAIRRQSLAPLSNLNPLATSNLLILNLSRNSKITSNSIINLQRLKKLITVDLSETKITKSDFFKFFNEKQYKRFNCDIDNLKKLIMGFGPQRRNLFSELYLNDDILKSRHDLWYSIFGKMNYHIEKFEDPVEKFLDINYLPKPHNFEAFRVNCDNHYSFSNNENSNTTPKLHPTKIKSSKLTFLRFEE</sequence>
<accession>A0AAD5U713</accession>
<keyword evidence="2" id="KW-1185">Reference proteome</keyword>
<dbReference type="AlphaFoldDB" id="A0AAD5U713"/>